<gene>
    <name evidence="2" type="ORF">Acr_00g0094540</name>
</gene>
<dbReference type="PRINTS" id="PR02009">
    <property type="entry name" value="RCMTFMUVIRPL"/>
</dbReference>
<dbReference type="InterPro" id="IPR023268">
    <property type="entry name" value="RCMT_RsmB-rel_pln"/>
</dbReference>
<feature type="region of interest" description="Disordered" evidence="1">
    <location>
        <begin position="41"/>
        <end position="64"/>
    </location>
</feature>
<dbReference type="EMBL" id="BJWL01000445">
    <property type="protein sequence ID" value="GFS45161.1"/>
    <property type="molecule type" value="Genomic_DNA"/>
</dbReference>
<protein>
    <submittedName>
        <fullName evidence="2">NOL1/NOP2/sun family protein</fullName>
    </submittedName>
</protein>
<accession>A0A7J0DZV5</accession>
<proteinExistence type="predicted"/>
<reference evidence="3" key="1">
    <citation type="submission" date="2019-07" db="EMBL/GenBank/DDBJ databases">
        <title>De Novo Assembly of kiwifruit Actinidia rufa.</title>
        <authorList>
            <person name="Sugita-Konishi S."/>
            <person name="Sato K."/>
            <person name="Mori E."/>
            <person name="Abe Y."/>
            <person name="Kisaki G."/>
            <person name="Hamano K."/>
            <person name="Suezawa K."/>
            <person name="Otani M."/>
            <person name="Fukuda T."/>
            <person name="Manabe T."/>
            <person name="Gomi K."/>
            <person name="Tabuchi M."/>
            <person name="Akimitsu K."/>
            <person name="Kataoka I."/>
        </authorList>
    </citation>
    <scope>NUCLEOTIDE SEQUENCE [LARGE SCALE GENOMIC DNA]</scope>
    <source>
        <strain evidence="3">cv. Fuchu</strain>
    </source>
</reference>
<dbReference type="OrthoDB" id="1741318at2759"/>
<sequence>MRKGTIFIQASEKTKSGSYLKRTSESDTELCPVSPAHRTQKLNLEVSPHRAAGPVSPAQRTEKLNLEVSPHRAVRLMRIEFGGAFADLLNKKGNGSGDNEMGCVERTLGFHTRALDDRDLRLITDVVGGTIR</sequence>
<evidence type="ECO:0000256" key="1">
    <source>
        <dbReference type="SAM" id="MobiDB-lite"/>
    </source>
</evidence>
<evidence type="ECO:0000313" key="2">
    <source>
        <dbReference type="EMBL" id="GFS45161.1"/>
    </source>
</evidence>
<evidence type="ECO:0000313" key="3">
    <source>
        <dbReference type="Proteomes" id="UP000585474"/>
    </source>
</evidence>
<comment type="caution">
    <text evidence="2">The sequence shown here is derived from an EMBL/GenBank/DDBJ whole genome shotgun (WGS) entry which is preliminary data.</text>
</comment>
<name>A0A7J0DZV5_9ERIC</name>
<dbReference type="AlphaFoldDB" id="A0A7J0DZV5"/>
<dbReference type="Proteomes" id="UP000585474">
    <property type="component" value="Unassembled WGS sequence"/>
</dbReference>
<organism evidence="2 3">
    <name type="scientific">Actinidia rufa</name>
    <dbReference type="NCBI Taxonomy" id="165716"/>
    <lineage>
        <taxon>Eukaryota</taxon>
        <taxon>Viridiplantae</taxon>
        <taxon>Streptophyta</taxon>
        <taxon>Embryophyta</taxon>
        <taxon>Tracheophyta</taxon>
        <taxon>Spermatophyta</taxon>
        <taxon>Magnoliopsida</taxon>
        <taxon>eudicotyledons</taxon>
        <taxon>Gunneridae</taxon>
        <taxon>Pentapetalae</taxon>
        <taxon>asterids</taxon>
        <taxon>Ericales</taxon>
        <taxon>Actinidiaceae</taxon>
        <taxon>Actinidia</taxon>
    </lineage>
</organism>
<keyword evidence="3" id="KW-1185">Reference proteome</keyword>